<dbReference type="InterPro" id="IPR004838">
    <property type="entry name" value="NHTrfase_class1_PyrdxlP-BS"/>
</dbReference>
<dbReference type="RefSeq" id="XP_013289352.1">
    <property type="nucleotide sequence ID" value="XM_013433898.1"/>
</dbReference>
<name>A0A0D2HM79_9EURO</name>
<comment type="miscellaneous">
    <text evidence="7">In eukaryotes there are cytoplasmic, mitochondrial and chloroplastic isozymes.</text>
</comment>
<evidence type="ECO:0000256" key="1">
    <source>
        <dbReference type="ARBA" id="ARBA00001933"/>
    </source>
</evidence>
<dbReference type="EC" id="2.6.1.1" evidence="7"/>
<dbReference type="GO" id="GO:0004069">
    <property type="term" value="F:L-aspartate:2-oxoglutarate aminotransferase activity"/>
    <property type="evidence" value="ECO:0007669"/>
    <property type="project" value="UniProtKB-EC"/>
</dbReference>
<protein>
    <recommendedName>
        <fullName evidence="7">Aspartate aminotransferase</fullName>
        <ecNumber evidence="7">2.6.1.1</ecNumber>
    </recommendedName>
</protein>
<dbReference type="InterPro" id="IPR015421">
    <property type="entry name" value="PyrdxlP-dep_Trfase_major"/>
</dbReference>
<dbReference type="GeneID" id="25300426"/>
<evidence type="ECO:0000256" key="6">
    <source>
        <dbReference type="ARBA" id="ARBA00022898"/>
    </source>
</evidence>
<evidence type="ECO:0000259" key="8">
    <source>
        <dbReference type="Pfam" id="PF00155"/>
    </source>
</evidence>
<evidence type="ECO:0000256" key="5">
    <source>
        <dbReference type="ARBA" id="ARBA00022679"/>
    </source>
</evidence>
<dbReference type="InterPro" id="IPR015424">
    <property type="entry name" value="PyrdxlP-dep_Trfase"/>
</dbReference>
<gene>
    <name evidence="9" type="ORF">Z517_00936</name>
</gene>
<dbReference type="SUPFAM" id="SSF53383">
    <property type="entry name" value="PLP-dependent transferases"/>
    <property type="match status" value="1"/>
</dbReference>
<sequence length="406" mass="44764">MATRSIGSLFSAVPLAPSDAAFALTTAYNADTSPNKVSLGSGVYRDDNGEPWVLPVVKKAKSRLDADPTVNHEYLPIVGHAEFITAAQSLVFGTDDESMCSRIASVQCISGTGANHLGARFFADTTQPKQVWISDPTWDNHHLIWTLVDDKIQQRVYPYYENTSRSLDFDGMVDAIQREAMAGDVIILHACAHNPTGIDPSREKWKAIAALCETKKLLPFFDCAYQGFATGSLDEDAWPIRHFLSRQTLEFGVAQSFAKNLGLYGERVGAFHLVTSTAADSVTNVRSQLARLTRGEISTPPVYGARIAATVLRDQALFDEWKIDLQTMSGRIRAMRSALYEALRALETPGDWRHVVDQIGMFSYTGLTPAQVELLRKDYSIYMLASGRISIAGCELFIKSLTLCTH</sequence>
<evidence type="ECO:0000256" key="3">
    <source>
        <dbReference type="ARBA" id="ARBA00011738"/>
    </source>
</evidence>
<evidence type="ECO:0000313" key="10">
    <source>
        <dbReference type="Proteomes" id="UP000053029"/>
    </source>
</evidence>
<reference evidence="9 10" key="1">
    <citation type="submission" date="2015-01" db="EMBL/GenBank/DDBJ databases">
        <title>The Genome Sequence of Fonsecaea pedrosoi CBS 271.37.</title>
        <authorList>
            <consortium name="The Broad Institute Genomics Platform"/>
            <person name="Cuomo C."/>
            <person name="de Hoog S."/>
            <person name="Gorbushina A."/>
            <person name="Stielow B."/>
            <person name="Teixiera M."/>
            <person name="Abouelleil A."/>
            <person name="Chapman S.B."/>
            <person name="Priest M."/>
            <person name="Young S.K."/>
            <person name="Wortman J."/>
            <person name="Nusbaum C."/>
            <person name="Birren B."/>
        </authorList>
    </citation>
    <scope>NUCLEOTIDE SEQUENCE [LARGE SCALE GENOMIC DNA]</scope>
    <source>
        <strain evidence="9 10">CBS 271.37</strain>
    </source>
</reference>
<dbReference type="GO" id="GO:0005829">
    <property type="term" value="C:cytosol"/>
    <property type="evidence" value="ECO:0007669"/>
    <property type="project" value="TreeGrafter"/>
</dbReference>
<evidence type="ECO:0000256" key="2">
    <source>
        <dbReference type="ARBA" id="ARBA00007441"/>
    </source>
</evidence>
<organism evidence="9 10">
    <name type="scientific">Fonsecaea pedrosoi CBS 271.37</name>
    <dbReference type="NCBI Taxonomy" id="1442368"/>
    <lineage>
        <taxon>Eukaryota</taxon>
        <taxon>Fungi</taxon>
        <taxon>Dikarya</taxon>
        <taxon>Ascomycota</taxon>
        <taxon>Pezizomycotina</taxon>
        <taxon>Eurotiomycetes</taxon>
        <taxon>Chaetothyriomycetidae</taxon>
        <taxon>Chaetothyriales</taxon>
        <taxon>Herpotrichiellaceae</taxon>
        <taxon>Fonsecaea</taxon>
    </lineage>
</organism>
<dbReference type="GO" id="GO:0006532">
    <property type="term" value="P:aspartate biosynthetic process"/>
    <property type="evidence" value="ECO:0007669"/>
    <property type="project" value="TreeGrafter"/>
</dbReference>
<comment type="cofactor">
    <cofactor evidence="1">
        <name>pyridoxal 5'-phosphate</name>
        <dbReference type="ChEBI" id="CHEBI:597326"/>
    </cofactor>
</comment>
<proteinExistence type="inferred from homology"/>
<dbReference type="Pfam" id="PF00155">
    <property type="entry name" value="Aminotran_1_2"/>
    <property type="match status" value="1"/>
</dbReference>
<dbReference type="HOGENOM" id="CLU_032440_1_2_1"/>
<evidence type="ECO:0000256" key="7">
    <source>
        <dbReference type="RuleBase" id="RU000480"/>
    </source>
</evidence>
<dbReference type="PANTHER" id="PTHR11879">
    <property type="entry name" value="ASPARTATE AMINOTRANSFERASE"/>
    <property type="match status" value="1"/>
</dbReference>
<dbReference type="InterPro" id="IPR004839">
    <property type="entry name" value="Aminotransferase_I/II_large"/>
</dbReference>
<comment type="subunit">
    <text evidence="3 7">Homodimer.</text>
</comment>
<accession>A0A0D2HM79</accession>
<dbReference type="FunFam" id="3.40.640.10:FF:000066">
    <property type="entry name" value="Aspartate aminotransferase"/>
    <property type="match status" value="1"/>
</dbReference>
<keyword evidence="5 7" id="KW-0808">Transferase</keyword>
<comment type="catalytic activity">
    <reaction evidence="7">
        <text>L-aspartate + 2-oxoglutarate = oxaloacetate + L-glutamate</text>
        <dbReference type="Rhea" id="RHEA:21824"/>
        <dbReference type="ChEBI" id="CHEBI:16452"/>
        <dbReference type="ChEBI" id="CHEBI:16810"/>
        <dbReference type="ChEBI" id="CHEBI:29985"/>
        <dbReference type="ChEBI" id="CHEBI:29991"/>
        <dbReference type="EC" id="2.6.1.1"/>
    </reaction>
</comment>
<keyword evidence="4 7" id="KW-0032">Aminotransferase</keyword>
<dbReference type="PROSITE" id="PS00105">
    <property type="entry name" value="AA_TRANSFER_CLASS_1"/>
    <property type="match status" value="1"/>
</dbReference>
<dbReference type="EMBL" id="KN846969">
    <property type="protein sequence ID" value="KIW85544.1"/>
    <property type="molecule type" value="Genomic_DNA"/>
</dbReference>
<dbReference type="AlphaFoldDB" id="A0A0D2HM79"/>
<dbReference type="CDD" id="cd00609">
    <property type="entry name" value="AAT_like"/>
    <property type="match status" value="1"/>
</dbReference>
<dbReference type="OrthoDB" id="550424at2759"/>
<evidence type="ECO:0000256" key="4">
    <source>
        <dbReference type="ARBA" id="ARBA00022576"/>
    </source>
</evidence>
<dbReference type="VEuPathDB" id="FungiDB:Z517_00936"/>
<keyword evidence="6" id="KW-0663">Pyridoxal phosphate</keyword>
<evidence type="ECO:0000313" key="9">
    <source>
        <dbReference type="EMBL" id="KIW85544.1"/>
    </source>
</evidence>
<dbReference type="PANTHER" id="PTHR11879:SF20">
    <property type="entry name" value="ASPARTATE AMINOTRANSFERASE"/>
    <property type="match status" value="1"/>
</dbReference>
<dbReference type="Gene3D" id="3.40.640.10">
    <property type="entry name" value="Type I PLP-dependent aspartate aminotransferase-like (Major domain)"/>
    <property type="match status" value="1"/>
</dbReference>
<dbReference type="PRINTS" id="PR00799">
    <property type="entry name" value="TRANSAMINASE"/>
</dbReference>
<dbReference type="Proteomes" id="UP000053029">
    <property type="component" value="Unassembled WGS sequence"/>
</dbReference>
<keyword evidence="10" id="KW-1185">Reference proteome</keyword>
<dbReference type="InterPro" id="IPR015422">
    <property type="entry name" value="PyrdxlP-dep_Trfase_small"/>
</dbReference>
<dbReference type="Gene3D" id="3.90.1150.10">
    <property type="entry name" value="Aspartate Aminotransferase, domain 1"/>
    <property type="match status" value="1"/>
</dbReference>
<dbReference type="NCBIfam" id="NF006719">
    <property type="entry name" value="PRK09257.1"/>
    <property type="match status" value="1"/>
</dbReference>
<dbReference type="InterPro" id="IPR000796">
    <property type="entry name" value="Asp_trans"/>
</dbReference>
<dbReference type="GO" id="GO:0030170">
    <property type="term" value="F:pyridoxal phosphate binding"/>
    <property type="evidence" value="ECO:0007669"/>
    <property type="project" value="InterPro"/>
</dbReference>
<feature type="domain" description="Aminotransferase class I/classII large" evidence="8">
    <location>
        <begin position="35"/>
        <end position="394"/>
    </location>
</feature>
<comment type="similarity">
    <text evidence="2">Belongs to the class-I pyridoxal-phosphate-dependent aminotransferase family.</text>
</comment>
<dbReference type="STRING" id="1442368.A0A0D2HM79"/>